<protein>
    <submittedName>
        <fullName evidence="1">Uncharacterized protein</fullName>
    </submittedName>
</protein>
<sequence>MNESQPVRRVARLRVPFKLSDSSYSPRAINRKHLLIRELRAKSNSGLLNSTMNQRRNRILRQLAVNLDLLHLTSNLKKMKNLLLFTFDKMTAGVGSAVAVDRSFRIKLLETFLIGSDSAVTPYLLTL</sequence>
<gene>
    <name evidence="1" type="ORF">ALC53_05432</name>
</gene>
<name>A0A195BJ26_9HYME</name>
<accession>A0A195BJ26</accession>
<dbReference type="EMBL" id="KQ976465">
    <property type="protein sequence ID" value="KYM84339.1"/>
    <property type="molecule type" value="Genomic_DNA"/>
</dbReference>
<reference evidence="1 2" key="1">
    <citation type="submission" date="2015-09" db="EMBL/GenBank/DDBJ databases">
        <title>Atta colombica WGS genome.</title>
        <authorList>
            <person name="Nygaard S."/>
            <person name="Hu H."/>
            <person name="Boomsma J."/>
            <person name="Zhang G."/>
        </authorList>
    </citation>
    <scope>NUCLEOTIDE SEQUENCE [LARGE SCALE GENOMIC DNA]</scope>
    <source>
        <strain evidence="1">Treedump-2</strain>
        <tissue evidence="1">Whole body</tissue>
    </source>
</reference>
<organism evidence="1 2">
    <name type="scientific">Atta colombica</name>
    <dbReference type="NCBI Taxonomy" id="520822"/>
    <lineage>
        <taxon>Eukaryota</taxon>
        <taxon>Metazoa</taxon>
        <taxon>Ecdysozoa</taxon>
        <taxon>Arthropoda</taxon>
        <taxon>Hexapoda</taxon>
        <taxon>Insecta</taxon>
        <taxon>Pterygota</taxon>
        <taxon>Neoptera</taxon>
        <taxon>Endopterygota</taxon>
        <taxon>Hymenoptera</taxon>
        <taxon>Apocrita</taxon>
        <taxon>Aculeata</taxon>
        <taxon>Formicoidea</taxon>
        <taxon>Formicidae</taxon>
        <taxon>Myrmicinae</taxon>
        <taxon>Atta</taxon>
    </lineage>
</organism>
<evidence type="ECO:0000313" key="2">
    <source>
        <dbReference type="Proteomes" id="UP000078540"/>
    </source>
</evidence>
<evidence type="ECO:0000313" key="1">
    <source>
        <dbReference type="EMBL" id="KYM84339.1"/>
    </source>
</evidence>
<dbReference type="Proteomes" id="UP000078540">
    <property type="component" value="Unassembled WGS sequence"/>
</dbReference>
<dbReference type="AlphaFoldDB" id="A0A195BJ26"/>
<proteinExistence type="predicted"/>
<keyword evidence="2" id="KW-1185">Reference proteome</keyword>